<evidence type="ECO:0000256" key="2">
    <source>
        <dbReference type="ARBA" id="ARBA00022833"/>
    </source>
</evidence>
<keyword evidence="4" id="KW-0175">Coiled coil</keyword>
<feature type="compositionally biased region" description="Basic residues" evidence="5">
    <location>
        <begin position="120"/>
        <end position="132"/>
    </location>
</feature>
<keyword evidence="2 3" id="KW-0862">Zinc</keyword>
<evidence type="ECO:0000256" key="5">
    <source>
        <dbReference type="SAM" id="MobiDB-lite"/>
    </source>
</evidence>
<feature type="compositionally biased region" description="Basic and acidic residues" evidence="5">
    <location>
        <begin position="226"/>
        <end position="251"/>
    </location>
</feature>
<dbReference type="Proteomes" id="UP001149090">
    <property type="component" value="Unassembled WGS sequence"/>
</dbReference>
<gene>
    <name evidence="7" type="ORF">M0811_09872</name>
</gene>
<feature type="coiled-coil region" evidence="4">
    <location>
        <begin position="327"/>
        <end position="542"/>
    </location>
</feature>
<sequence>MSMFRRKKVLCPVCELSIKSSQKIDLKGFIAHKNCFKCCVCQKALSVNSYQFLDKKFYCQEHFNKLVDEQLYLDKKVGFQVEETEQKQKPKPIETVTKVIEKKEENNTEESESQENDKPKKVKKVIKVKRTSTTRPMAISGQIRKPKLPNETTTEPPQNKSPSPTKRVIKDGKTAKPRGPKESKGNSPEDVGLRKVDHQKRRQMNTRRLSLKLPSKGVLGAQAKSFDPRISQDRSEIEKKLNRPTSPDKSKSPIKRTPLRIKKPKDGESKESPNPNRKPKYNLSKPEKKAPSPTRNSEQHTLEPDLETNPDHNAENNGANSTLITINLKLTQEIDKLLNENKKIKQTLQEKTSAYDEMMSTHDKLKQNVSKKEKDIESFLQKLYEQEQTLKVENQNLSQSNQILTEELAKLRVENNKMKQENVALSQQLSMNNQLVEANNMLTTEIEKLIQENTDLAKENEQLKIAKPNSDSHSDLMLIQNTLLDENRRLIAENSEISSKLEKATKDKLRFQKIANSSQQEIKVLKASISQLQQKFAEQQDNQDDDWESDDFN</sequence>
<dbReference type="Pfam" id="PF00412">
    <property type="entry name" value="LIM"/>
    <property type="match status" value="1"/>
</dbReference>
<dbReference type="EMBL" id="JAPDFW010000084">
    <property type="protein sequence ID" value="KAJ5071972.1"/>
    <property type="molecule type" value="Genomic_DNA"/>
</dbReference>
<feature type="compositionally biased region" description="Basic and acidic residues" evidence="5">
    <location>
        <begin position="168"/>
        <end position="184"/>
    </location>
</feature>
<evidence type="ECO:0000256" key="4">
    <source>
        <dbReference type="SAM" id="Coils"/>
    </source>
</evidence>
<evidence type="ECO:0000256" key="1">
    <source>
        <dbReference type="ARBA" id="ARBA00022723"/>
    </source>
</evidence>
<protein>
    <submittedName>
        <fullName evidence="7">Lim domain-containing protein plim2c-like isoform x1</fullName>
    </submittedName>
</protein>
<dbReference type="Gene3D" id="2.10.110.10">
    <property type="entry name" value="Cysteine Rich Protein"/>
    <property type="match status" value="1"/>
</dbReference>
<keyword evidence="3" id="KW-0440">LIM domain</keyword>
<feature type="compositionally biased region" description="Basic and acidic residues" evidence="5">
    <location>
        <begin position="297"/>
        <end position="314"/>
    </location>
</feature>
<dbReference type="PROSITE" id="PS50023">
    <property type="entry name" value="LIM_DOMAIN_2"/>
    <property type="match status" value="1"/>
</dbReference>
<evidence type="ECO:0000256" key="3">
    <source>
        <dbReference type="PROSITE-ProRule" id="PRU00125"/>
    </source>
</evidence>
<feature type="region of interest" description="Disordered" evidence="5">
    <location>
        <begin position="104"/>
        <end position="319"/>
    </location>
</feature>
<dbReference type="OrthoDB" id="1679758at2759"/>
<feature type="compositionally biased region" description="Basic residues" evidence="5">
    <location>
        <begin position="252"/>
        <end position="263"/>
    </location>
</feature>
<dbReference type="SMART" id="SM00132">
    <property type="entry name" value="LIM"/>
    <property type="match status" value="1"/>
</dbReference>
<evidence type="ECO:0000313" key="8">
    <source>
        <dbReference type="Proteomes" id="UP001149090"/>
    </source>
</evidence>
<accession>A0A9Q0LFK1</accession>
<keyword evidence="8" id="KW-1185">Reference proteome</keyword>
<name>A0A9Q0LFK1_ANAIG</name>
<comment type="caution">
    <text evidence="7">The sequence shown here is derived from an EMBL/GenBank/DDBJ whole genome shotgun (WGS) entry which is preliminary data.</text>
</comment>
<dbReference type="GO" id="GO:0046872">
    <property type="term" value="F:metal ion binding"/>
    <property type="evidence" value="ECO:0007669"/>
    <property type="project" value="UniProtKB-KW"/>
</dbReference>
<feature type="compositionally biased region" description="Polar residues" evidence="5">
    <location>
        <begin position="150"/>
        <end position="164"/>
    </location>
</feature>
<dbReference type="InterPro" id="IPR001781">
    <property type="entry name" value="Znf_LIM"/>
</dbReference>
<dbReference type="SUPFAM" id="SSF57716">
    <property type="entry name" value="Glucocorticoid receptor-like (DNA-binding domain)"/>
    <property type="match status" value="1"/>
</dbReference>
<proteinExistence type="predicted"/>
<organism evidence="7 8">
    <name type="scientific">Anaeramoeba ignava</name>
    <name type="common">Anaerobic marine amoeba</name>
    <dbReference type="NCBI Taxonomy" id="1746090"/>
    <lineage>
        <taxon>Eukaryota</taxon>
        <taxon>Metamonada</taxon>
        <taxon>Anaeramoebidae</taxon>
        <taxon>Anaeramoeba</taxon>
    </lineage>
</organism>
<feature type="domain" description="LIM zinc-binding" evidence="6">
    <location>
        <begin position="9"/>
        <end position="69"/>
    </location>
</feature>
<reference evidence="7" key="1">
    <citation type="submission" date="2022-10" db="EMBL/GenBank/DDBJ databases">
        <title>Novel sulphate-reducing endosymbionts in the free-living metamonad Anaeramoeba.</title>
        <authorList>
            <person name="Jerlstrom-Hultqvist J."/>
            <person name="Cepicka I."/>
            <person name="Gallot-Lavallee L."/>
            <person name="Salas-Leiva D."/>
            <person name="Curtis B.A."/>
            <person name="Zahonova K."/>
            <person name="Pipaliya S."/>
            <person name="Dacks J."/>
            <person name="Roger A.J."/>
        </authorList>
    </citation>
    <scope>NUCLEOTIDE SEQUENCE</scope>
    <source>
        <strain evidence="7">BMAN</strain>
    </source>
</reference>
<evidence type="ECO:0000313" key="7">
    <source>
        <dbReference type="EMBL" id="KAJ5071972.1"/>
    </source>
</evidence>
<dbReference type="AlphaFoldDB" id="A0A9Q0LFK1"/>
<evidence type="ECO:0000259" key="6">
    <source>
        <dbReference type="PROSITE" id="PS50023"/>
    </source>
</evidence>
<keyword evidence="1 3" id="KW-0479">Metal-binding</keyword>